<sequence length="102" mass="11293">MADPIDQQRIRGQRSKWQYVASARANVVDVILQSPEINLDTVAYCNLIDGSYGKKYIGTSSNEVANRRSDNNGRSEFINSMISELFIADAADVNACCARTET</sequence>
<reference evidence="1 2" key="1">
    <citation type="submission" date="2019-03" db="EMBL/GenBank/DDBJ databases">
        <title>Single cell metagenomics reveals metabolic interactions within the superorganism composed of flagellate Streblomastix strix and complex community of Bacteroidetes bacteria on its surface.</title>
        <authorList>
            <person name="Treitli S.C."/>
            <person name="Kolisko M."/>
            <person name="Husnik F."/>
            <person name="Keeling P."/>
            <person name="Hampl V."/>
        </authorList>
    </citation>
    <scope>NUCLEOTIDE SEQUENCE [LARGE SCALE GENOMIC DNA]</scope>
    <source>
        <strain evidence="1">ST1C</strain>
    </source>
</reference>
<dbReference type="EMBL" id="SNRW01040872">
    <property type="protein sequence ID" value="KAA6340860.1"/>
    <property type="molecule type" value="Genomic_DNA"/>
</dbReference>
<organism evidence="1 2">
    <name type="scientific">Streblomastix strix</name>
    <dbReference type="NCBI Taxonomy" id="222440"/>
    <lineage>
        <taxon>Eukaryota</taxon>
        <taxon>Metamonada</taxon>
        <taxon>Preaxostyla</taxon>
        <taxon>Oxymonadida</taxon>
        <taxon>Streblomastigidae</taxon>
        <taxon>Streblomastix</taxon>
    </lineage>
</organism>
<protein>
    <submittedName>
        <fullName evidence="1">Uncharacterized protein</fullName>
    </submittedName>
</protein>
<comment type="caution">
    <text evidence="1">The sequence shown here is derived from an EMBL/GenBank/DDBJ whole genome shotgun (WGS) entry which is preliminary data.</text>
</comment>
<dbReference type="Proteomes" id="UP000324800">
    <property type="component" value="Unassembled WGS sequence"/>
</dbReference>
<gene>
    <name evidence="1" type="ORF">EZS28_052504</name>
</gene>
<accession>A0A5J4S676</accession>
<dbReference type="AlphaFoldDB" id="A0A5J4S676"/>
<name>A0A5J4S676_9EUKA</name>
<proteinExistence type="predicted"/>
<evidence type="ECO:0000313" key="1">
    <source>
        <dbReference type="EMBL" id="KAA6340860.1"/>
    </source>
</evidence>
<feature type="non-terminal residue" evidence="1">
    <location>
        <position position="102"/>
    </location>
</feature>
<evidence type="ECO:0000313" key="2">
    <source>
        <dbReference type="Proteomes" id="UP000324800"/>
    </source>
</evidence>